<evidence type="ECO:0000313" key="3">
    <source>
        <dbReference type="Proteomes" id="UP000648239"/>
    </source>
</evidence>
<dbReference type="InterPro" id="IPR009875">
    <property type="entry name" value="PilZ_domain"/>
</dbReference>
<evidence type="ECO:0000313" key="2">
    <source>
        <dbReference type="EMBL" id="MBD3867725.1"/>
    </source>
</evidence>
<organism evidence="2 3">
    <name type="scientific">Candidatus Polarisedimenticola svalbardensis</name>
    <dbReference type="NCBI Taxonomy" id="2886004"/>
    <lineage>
        <taxon>Bacteria</taxon>
        <taxon>Pseudomonadati</taxon>
        <taxon>Acidobacteriota</taxon>
        <taxon>Candidatus Polarisedimenticolia</taxon>
        <taxon>Candidatus Polarisedimenticolales</taxon>
        <taxon>Candidatus Polarisedimenticolaceae</taxon>
        <taxon>Candidatus Polarisedimenticola</taxon>
    </lineage>
</organism>
<dbReference type="GO" id="GO:0035438">
    <property type="term" value="F:cyclic-di-GMP binding"/>
    <property type="evidence" value="ECO:0007669"/>
    <property type="project" value="InterPro"/>
</dbReference>
<accession>A0A8J7C1K1</accession>
<proteinExistence type="predicted"/>
<feature type="domain" description="PilZ" evidence="1">
    <location>
        <begin position="153"/>
        <end position="219"/>
    </location>
</feature>
<comment type="caution">
    <text evidence="2">The sequence shown here is derived from an EMBL/GenBank/DDBJ whole genome shotgun (WGS) entry which is preliminary data.</text>
</comment>
<dbReference type="Pfam" id="PF07238">
    <property type="entry name" value="PilZ"/>
    <property type="match status" value="1"/>
</dbReference>
<dbReference type="EMBL" id="JACXWD010000015">
    <property type="protein sequence ID" value="MBD3867725.1"/>
    <property type="molecule type" value="Genomic_DNA"/>
</dbReference>
<dbReference type="Gene3D" id="2.40.10.220">
    <property type="entry name" value="predicted glycosyltransferase like domains"/>
    <property type="match status" value="1"/>
</dbReference>
<reference evidence="2 3" key="1">
    <citation type="submission" date="2020-08" db="EMBL/GenBank/DDBJ databases">
        <title>Acidobacteriota in marine sediments use diverse sulfur dissimilation pathways.</title>
        <authorList>
            <person name="Wasmund K."/>
        </authorList>
    </citation>
    <scope>NUCLEOTIDE SEQUENCE [LARGE SCALE GENOMIC DNA]</scope>
    <source>
        <strain evidence="2">MAG AM4</strain>
    </source>
</reference>
<name>A0A8J7C1K1_9BACT</name>
<sequence length="231" mass="25608">MGSTWCRFCLSQHEGELDCPGALDVSGVERHGWRVTVQTPHGTEAYGVLIVECGSRFRARILTYPNILWLAPGLQGSMKFTGDTPSAAESKAVEFIKAHCKQRGFRICDEPILAWNDPLLAVKPDSTVQRVKGPQVLRKIAFTPIRYGPFRPEVRAGTGNLSETGLFIITKSPTQTGSQIRMRLELENYGIPLVGQVCWARSEPVEGRTPGMGIRLSVPPVVYRRYVQSLP</sequence>
<protein>
    <submittedName>
        <fullName evidence="2">PilZ domain-containing protein</fullName>
    </submittedName>
</protein>
<evidence type="ECO:0000259" key="1">
    <source>
        <dbReference type="Pfam" id="PF07238"/>
    </source>
</evidence>
<dbReference type="AlphaFoldDB" id="A0A8J7C1K1"/>
<dbReference type="Proteomes" id="UP000648239">
    <property type="component" value="Unassembled WGS sequence"/>
</dbReference>
<gene>
    <name evidence="2" type="ORF">IFK94_06350</name>
</gene>